<protein>
    <submittedName>
        <fullName evidence="2">Uncharacterized protein</fullName>
    </submittedName>
</protein>
<dbReference type="EMBL" id="JAWRVI010000031">
    <property type="protein sequence ID" value="KAK4087478.1"/>
    <property type="molecule type" value="Genomic_DNA"/>
</dbReference>
<keyword evidence="3" id="KW-1185">Reference proteome</keyword>
<evidence type="ECO:0000313" key="3">
    <source>
        <dbReference type="Proteomes" id="UP001287286"/>
    </source>
</evidence>
<comment type="caution">
    <text evidence="2">The sequence shown here is derived from an EMBL/GenBank/DDBJ whole genome shotgun (WGS) entry which is preliminary data.</text>
</comment>
<evidence type="ECO:0000313" key="2">
    <source>
        <dbReference type="EMBL" id="KAK4087478.1"/>
    </source>
</evidence>
<feature type="compositionally biased region" description="Gly residues" evidence="1">
    <location>
        <begin position="159"/>
        <end position="173"/>
    </location>
</feature>
<reference evidence="2 3" key="1">
    <citation type="journal article" date="2024" name="Microbiol. Resour. Announc.">
        <title>Genome annotations for the ascomycete fungi Trichoderma harzianum, Trichoderma aggressivum, and Purpureocillium lilacinum.</title>
        <authorList>
            <person name="Beijen E.P.W."/>
            <person name="Ohm R.A."/>
        </authorList>
    </citation>
    <scope>NUCLEOTIDE SEQUENCE [LARGE SCALE GENOMIC DNA]</scope>
    <source>
        <strain evidence="2 3">CBS 150709</strain>
    </source>
</reference>
<accession>A0ABR0BTS5</accession>
<gene>
    <name evidence="2" type="ORF">Purlil1_8068</name>
</gene>
<organism evidence="2 3">
    <name type="scientific">Purpureocillium lilacinum</name>
    <name type="common">Paecilomyces lilacinus</name>
    <dbReference type="NCBI Taxonomy" id="33203"/>
    <lineage>
        <taxon>Eukaryota</taxon>
        <taxon>Fungi</taxon>
        <taxon>Dikarya</taxon>
        <taxon>Ascomycota</taxon>
        <taxon>Pezizomycotina</taxon>
        <taxon>Sordariomycetes</taxon>
        <taxon>Hypocreomycetidae</taxon>
        <taxon>Hypocreales</taxon>
        <taxon>Ophiocordycipitaceae</taxon>
        <taxon>Purpureocillium</taxon>
    </lineage>
</organism>
<feature type="region of interest" description="Disordered" evidence="1">
    <location>
        <begin position="18"/>
        <end position="42"/>
    </location>
</feature>
<sequence>MHARALCCWHSHVCRVSRNSAKPGPRRDEVHRSGAAQRRAAQSQVVQVVRGGCSAGDDDALVSLVGYGAPQCSPALPRAPHGTQYSAAPPMALKVLMFILEGPKGRSRHERTGPVLGQPPLFAGTPRARATHMSRSSSSSVPRSSGNKKHWNDELNALRGGGPGGGGGVGGGSQADRSPLAPRASVDARQRERVHPLPTAPNFIILPGRLIHPITTSTASNPSGGVKRQGRNSMAPLGVRPVAASAASTCRNVLSSSHKARHLLAVPRGSHKQWASASARSNACACAAVRGWVRLSNATQTAVLDGGPCQACACMQTVEEPRQQHRAIWQTRRGFQQGGLQGKALTVLEGALLCSCGPRSVSHSVRQATPPICLFATLPHPTADHDTGPMRRLIEKRGKPGG</sequence>
<feature type="compositionally biased region" description="Low complexity" evidence="1">
    <location>
        <begin position="134"/>
        <end position="145"/>
    </location>
</feature>
<proteinExistence type="predicted"/>
<feature type="region of interest" description="Disordered" evidence="1">
    <location>
        <begin position="105"/>
        <end position="192"/>
    </location>
</feature>
<dbReference type="Proteomes" id="UP001287286">
    <property type="component" value="Unassembled WGS sequence"/>
</dbReference>
<evidence type="ECO:0000256" key="1">
    <source>
        <dbReference type="SAM" id="MobiDB-lite"/>
    </source>
</evidence>
<feature type="compositionally biased region" description="Low complexity" evidence="1">
    <location>
        <begin position="33"/>
        <end position="42"/>
    </location>
</feature>
<name>A0ABR0BTS5_PURLI</name>